<dbReference type="OrthoDB" id="3235114at2759"/>
<evidence type="ECO:0000256" key="1">
    <source>
        <dbReference type="SAM" id="MobiDB-lite"/>
    </source>
</evidence>
<feature type="compositionally biased region" description="Basic and acidic residues" evidence="1">
    <location>
        <begin position="12"/>
        <end position="21"/>
    </location>
</feature>
<protein>
    <recommendedName>
        <fullName evidence="2">CxC2-like cysteine cluster KDZ transposase-associated domain-containing protein</fullName>
    </recommendedName>
</protein>
<feature type="domain" description="CxC2-like cysteine cluster KDZ transposase-associated" evidence="2">
    <location>
        <begin position="203"/>
        <end position="308"/>
    </location>
</feature>
<dbReference type="AlphaFoldDB" id="A0A409WUS4"/>
<comment type="caution">
    <text evidence="3">The sequence shown here is derived from an EMBL/GenBank/DDBJ whole genome shotgun (WGS) entry which is preliminary data.</text>
</comment>
<gene>
    <name evidence="3" type="ORF">CVT26_009177</name>
</gene>
<feature type="compositionally biased region" description="Basic residues" evidence="1">
    <location>
        <begin position="1"/>
        <end position="11"/>
    </location>
</feature>
<dbReference type="InterPro" id="IPR041457">
    <property type="entry name" value="CxC2_KDZ-assoc"/>
</dbReference>
<dbReference type="InParanoid" id="A0A409WUS4"/>
<dbReference type="Proteomes" id="UP000284706">
    <property type="component" value="Unassembled WGS sequence"/>
</dbReference>
<reference evidence="3 4" key="1">
    <citation type="journal article" date="2018" name="Evol. Lett.">
        <title>Horizontal gene cluster transfer increased hallucinogenic mushroom diversity.</title>
        <authorList>
            <person name="Reynolds H.T."/>
            <person name="Vijayakumar V."/>
            <person name="Gluck-Thaler E."/>
            <person name="Korotkin H.B."/>
            <person name="Matheny P.B."/>
            <person name="Slot J.C."/>
        </authorList>
    </citation>
    <scope>NUCLEOTIDE SEQUENCE [LARGE SCALE GENOMIC DNA]</scope>
    <source>
        <strain evidence="3 4">SRW20</strain>
    </source>
</reference>
<accession>A0A409WUS4</accession>
<evidence type="ECO:0000313" key="3">
    <source>
        <dbReference type="EMBL" id="PPQ82216.1"/>
    </source>
</evidence>
<dbReference type="EMBL" id="NHYE01004774">
    <property type="protein sequence ID" value="PPQ82216.1"/>
    <property type="molecule type" value="Genomic_DNA"/>
</dbReference>
<name>A0A409WUS4_9AGAR</name>
<proteinExistence type="predicted"/>
<evidence type="ECO:0000259" key="2">
    <source>
        <dbReference type="Pfam" id="PF18803"/>
    </source>
</evidence>
<organism evidence="3 4">
    <name type="scientific">Gymnopilus dilepis</name>
    <dbReference type="NCBI Taxonomy" id="231916"/>
    <lineage>
        <taxon>Eukaryota</taxon>
        <taxon>Fungi</taxon>
        <taxon>Dikarya</taxon>
        <taxon>Basidiomycota</taxon>
        <taxon>Agaricomycotina</taxon>
        <taxon>Agaricomycetes</taxon>
        <taxon>Agaricomycetidae</taxon>
        <taxon>Agaricales</taxon>
        <taxon>Agaricineae</taxon>
        <taxon>Hymenogastraceae</taxon>
        <taxon>Gymnopilus</taxon>
    </lineage>
</organism>
<evidence type="ECO:0000313" key="4">
    <source>
        <dbReference type="Proteomes" id="UP000284706"/>
    </source>
</evidence>
<sequence>MSRSRPRKRPRQDKSTFDHDTISYDDDYDQISHREGRLRRVGNSSLTAILPRDVVQNVMTSWTILSFWNPPDDHEYALDPDGSLYSTVLEADIMRDEEPAAKPTKKKRSKVSKRPHLVWMELHRQTYLDEMLRWAGRGDATSNVDCPDCVERSIEPCGRAEYRCRECFSPDLTCASCCVRRHRSNPFHRIEQWSNARFIEVSLKNLGLKIQLNHTRSYCENPIPCHKNMLVLHTNGIHEVAIQYCGCARAIPQHIQLLRRRLYPSSQLVVKNCATFELLRHLHYLSLTTKASTYDFYRALEKSTNNTGVNVPKSRYRALLRTVLQWRHLKMLKWAGRGNDPTGVKGTKNGELGIRCPSCPWPDINLDDTWDKVPEEMK</sequence>
<feature type="region of interest" description="Disordered" evidence="1">
    <location>
        <begin position="1"/>
        <end position="21"/>
    </location>
</feature>
<dbReference type="Pfam" id="PF18803">
    <property type="entry name" value="CxC2"/>
    <property type="match status" value="1"/>
</dbReference>
<keyword evidence="4" id="KW-1185">Reference proteome</keyword>
<dbReference type="STRING" id="231916.A0A409WUS4"/>